<keyword evidence="3" id="KW-1185">Reference proteome</keyword>
<evidence type="ECO:0000313" key="2">
    <source>
        <dbReference type="EMBL" id="KAA0190389.1"/>
    </source>
</evidence>
<sequence length="354" mass="39191">MTKTNKRPRGCWAPWIRKKRMDKQTSTTLDIRPRKAESSILSPLSLETSKIVLRGTFSLENLHHQPSPPTKVQLDYSCSANPLVSMSSNRMSQPMNVREHIEAPYVSSTDSSLHTDDLAGLPNCKDTAQPYFKRVSPLSPQPIDGSSNSRVLGDDNSVDPYRWSHVPTQPSLTQTRRSESVMGTSASIPKGPSPEMQFCPTHKQCLFAVCPALHNRHVNCISTVPIANSGYNPDGVPLTSPTAVVDSSPASVSHKVFVIPQTHTDFYPVCLHEPVRPTSAGGYLVDCGISSVPVQLPTDSTFSGIRQPHCRCHSVNEIRFQWLREFGRDPDYMTMNISPPPRNPDTNQNHTANK</sequence>
<organism evidence="2 3">
    <name type="scientific">Fasciolopsis buskii</name>
    <dbReference type="NCBI Taxonomy" id="27845"/>
    <lineage>
        <taxon>Eukaryota</taxon>
        <taxon>Metazoa</taxon>
        <taxon>Spiralia</taxon>
        <taxon>Lophotrochozoa</taxon>
        <taxon>Platyhelminthes</taxon>
        <taxon>Trematoda</taxon>
        <taxon>Digenea</taxon>
        <taxon>Plagiorchiida</taxon>
        <taxon>Echinostomata</taxon>
        <taxon>Echinostomatoidea</taxon>
        <taxon>Fasciolidae</taxon>
        <taxon>Fasciolopsis</taxon>
    </lineage>
</organism>
<name>A0A8E0VK62_9TREM</name>
<evidence type="ECO:0000313" key="3">
    <source>
        <dbReference type="Proteomes" id="UP000728185"/>
    </source>
</evidence>
<accession>A0A8E0VK62</accession>
<dbReference type="Proteomes" id="UP000728185">
    <property type="component" value="Unassembled WGS sequence"/>
</dbReference>
<evidence type="ECO:0000256" key="1">
    <source>
        <dbReference type="SAM" id="MobiDB-lite"/>
    </source>
</evidence>
<reference evidence="2" key="1">
    <citation type="submission" date="2019-05" db="EMBL/GenBank/DDBJ databases">
        <title>Annotation for the trematode Fasciolopsis buski.</title>
        <authorList>
            <person name="Choi Y.-J."/>
        </authorList>
    </citation>
    <scope>NUCLEOTIDE SEQUENCE</scope>
    <source>
        <strain evidence="2">HT</strain>
        <tissue evidence="2">Whole worm</tissue>
    </source>
</reference>
<dbReference type="EMBL" id="LUCM01007130">
    <property type="protein sequence ID" value="KAA0190389.1"/>
    <property type="molecule type" value="Genomic_DNA"/>
</dbReference>
<feature type="compositionally biased region" description="Polar residues" evidence="1">
    <location>
        <begin position="166"/>
        <end position="187"/>
    </location>
</feature>
<dbReference type="OrthoDB" id="10415101at2759"/>
<comment type="caution">
    <text evidence="2">The sequence shown here is derived from an EMBL/GenBank/DDBJ whole genome shotgun (WGS) entry which is preliminary data.</text>
</comment>
<dbReference type="AlphaFoldDB" id="A0A8E0VK62"/>
<proteinExistence type="predicted"/>
<gene>
    <name evidence="2" type="ORF">FBUS_05783</name>
</gene>
<protein>
    <submittedName>
        <fullName evidence="2">Uncharacterized protein</fullName>
    </submittedName>
</protein>
<feature type="region of interest" description="Disordered" evidence="1">
    <location>
        <begin position="158"/>
        <end position="189"/>
    </location>
</feature>